<protein>
    <recommendedName>
        <fullName evidence="2">YCII-related domain-containing protein</fullName>
    </recommendedName>
</protein>
<accession>A0A542ZVX4</accession>
<evidence type="ECO:0000256" key="1">
    <source>
        <dbReference type="ARBA" id="ARBA00007689"/>
    </source>
</evidence>
<dbReference type="Pfam" id="PF03795">
    <property type="entry name" value="YCII"/>
    <property type="match status" value="1"/>
</dbReference>
<gene>
    <name evidence="3" type="ORF">FB461_1018</name>
</gene>
<name>A0A542ZVX4_RARFA</name>
<dbReference type="InterPro" id="IPR011008">
    <property type="entry name" value="Dimeric_a/b-barrel"/>
</dbReference>
<sequence length="98" mass="10275">MAVMEIYAVTYAYDTNEELRAEVRPRHRAFLTGLHAAGVLLASGPVDSEGAAGALIIVRAASAAGALALLDADPFLEAGTVAERQAVRWTPVIGPWAD</sequence>
<comment type="caution">
    <text evidence="3">The sequence shown here is derived from an EMBL/GenBank/DDBJ whole genome shotgun (WGS) entry which is preliminary data.</text>
</comment>
<dbReference type="Proteomes" id="UP000315389">
    <property type="component" value="Unassembled WGS sequence"/>
</dbReference>
<keyword evidence="4" id="KW-1185">Reference proteome</keyword>
<dbReference type="InterPro" id="IPR005545">
    <property type="entry name" value="YCII"/>
</dbReference>
<reference evidence="3 4" key="1">
    <citation type="submission" date="2019-06" db="EMBL/GenBank/DDBJ databases">
        <title>Sequencing the genomes of 1000 actinobacteria strains.</title>
        <authorList>
            <person name="Klenk H.-P."/>
        </authorList>
    </citation>
    <scope>NUCLEOTIDE SEQUENCE [LARGE SCALE GENOMIC DNA]</scope>
    <source>
        <strain evidence="3 4">DSM 4813</strain>
    </source>
</reference>
<evidence type="ECO:0000313" key="4">
    <source>
        <dbReference type="Proteomes" id="UP000315389"/>
    </source>
</evidence>
<organism evidence="3 4">
    <name type="scientific">Rarobacter faecitabidus</name>
    <dbReference type="NCBI Taxonomy" id="13243"/>
    <lineage>
        <taxon>Bacteria</taxon>
        <taxon>Bacillati</taxon>
        <taxon>Actinomycetota</taxon>
        <taxon>Actinomycetes</taxon>
        <taxon>Micrococcales</taxon>
        <taxon>Rarobacteraceae</taxon>
        <taxon>Rarobacter</taxon>
    </lineage>
</organism>
<dbReference type="EMBL" id="VFOS01000001">
    <property type="protein sequence ID" value="TQL64513.1"/>
    <property type="molecule type" value="Genomic_DNA"/>
</dbReference>
<dbReference type="AlphaFoldDB" id="A0A542ZVX4"/>
<comment type="similarity">
    <text evidence="1">Belongs to the YciI family.</text>
</comment>
<evidence type="ECO:0000313" key="3">
    <source>
        <dbReference type="EMBL" id="TQL64513.1"/>
    </source>
</evidence>
<proteinExistence type="inferred from homology"/>
<dbReference type="RefSeq" id="WP_246046021.1">
    <property type="nucleotide sequence ID" value="NZ_BAAASV010000007.1"/>
</dbReference>
<feature type="domain" description="YCII-related" evidence="2">
    <location>
        <begin position="9"/>
        <end position="90"/>
    </location>
</feature>
<evidence type="ECO:0000259" key="2">
    <source>
        <dbReference type="Pfam" id="PF03795"/>
    </source>
</evidence>
<dbReference type="SUPFAM" id="SSF54909">
    <property type="entry name" value="Dimeric alpha+beta barrel"/>
    <property type="match status" value="1"/>
</dbReference>
<dbReference type="Gene3D" id="3.30.70.1060">
    <property type="entry name" value="Dimeric alpha+beta barrel"/>
    <property type="match status" value="1"/>
</dbReference>